<dbReference type="PANTHER" id="PTHR38588:SF1">
    <property type="entry name" value="BLL0334 PROTEIN"/>
    <property type="match status" value="1"/>
</dbReference>
<dbReference type="PANTHER" id="PTHR38588">
    <property type="entry name" value="BLL0334 PROTEIN"/>
    <property type="match status" value="1"/>
</dbReference>
<dbReference type="Pfam" id="PF06240">
    <property type="entry name" value="COXG"/>
    <property type="match status" value="1"/>
</dbReference>
<keyword evidence="2" id="KW-0472">Membrane</keyword>
<keyword evidence="2" id="KW-0812">Transmembrane</keyword>
<dbReference type="CDD" id="cd07823">
    <property type="entry name" value="SRPBCC_5"/>
    <property type="match status" value="1"/>
</dbReference>
<evidence type="ECO:0000313" key="4">
    <source>
        <dbReference type="Proteomes" id="UP001055940"/>
    </source>
</evidence>
<feature type="compositionally biased region" description="Low complexity" evidence="1">
    <location>
        <begin position="155"/>
        <end position="170"/>
    </location>
</feature>
<keyword evidence="4" id="KW-1185">Reference proteome</keyword>
<protein>
    <submittedName>
        <fullName evidence="3">SRPBCC family protein</fullName>
    </submittedName>
</protein>
<organism evidence="3 4">
    <name type="scientific">Nocardiopsis exhalans</name>
    <dbReference type="NCBI Taxonomy" id="163604"/>
    <lineage>
        <taxon>Bacteria</taxon>
        <taxon>Bacillati</taxon>
        <taxon>Actinomycetota</taxon>
        <taxon>Actinomycetes</taxon>
        <taxon>Streptosporangiales</taxon>
        <taxon>Nocardiopsidaceae</taxon>
        <taxon>Nocardiopsis</taxon>
    </lineage>
</organism>
<dbReference type="Gene3D" id="3.30.530.20">
    <property type="match status" value="1"/>
</dbReference>
<gene>
    <name evidence="3" type="ORF">NE857_24830</name>
</gene>
<evidence type="ECO:0000313" key="3">
    <source>
        <dbReference type="EMBL" id="USY18504.1"/>
    </source>
</evidence>
<keyword evidence="2" id="KW-1133">Transmembrane helix</keyword>
<name>A0ABY5D5J5_9ACTN</name>
<evidence type="ECO:0000256" key="2">
    <source>
        <dbReference type="SAM" id="Phobius"/>
    </source>
</evidence>
<feature type="transmembrane region" description="Helical" evidence="2">
    <location>
        <begin position="195"/>
        <end position="215"/>
    </location>
</feature>
<reference evidence="3" key="1">
    <citation type="submission" date="2022-06" db="EMBL/GenBank/DDBJ databases">
        <authorList>
            <person name="Ping M."/>
        </authorList>
    </citation>
    <scope>NUCLEOTIDE SEQUENCE</scope>
    <source>
        <strain evidence="3">JCM11759T</strain>
    </source>
</reference>
<accession>A0ABY5D5J5</accession>
<dbReference type="RefSeq" id="WP_254417894.1">
    <property type="nucleotide sequence ID" value="NZ_BAAAJB010000035.1"/>
</dbReference>
<proteinExistence type="predicted"/>
<dbReference type="EMBL" id="CP099837">
    <property type="protein sequence ID" value="USY18504.1"/>
    <property type="molecule type" value="Genomic_DNA"/>
</dbReference>
<dbReference type="Proteomes" id="UP001055940">
    <property type="component" value="Chromosome"/>
</dbReference>
<dbReference type="InterPro" id="IPR010419">
    <property type="entry name" value="CO_DH_gsu"/>
</dbReference>
<evidence type="ECO:0000256" key="1">
    <source>
        <dbReference type="SAM" id="MobiDB-lite"/>
    </source>
</evidence>
<sequence>MRIDNEFSVDAPVERVWDLLTDVEAIAPCLPGARLTGVESGADGDVYSGTVRVKVGPVVAAYEGTARFSQLDTRARRAVIEARGKASRGAGNASASVTLDLRERDGGTTVSAGTDLKVTGRLAQLGGGMIKDVSERLLGQFVENVEAELARAQTEEPAMAPGEPEPAEGMVSSGGEQVEPLDLGRAGRKAFVQRLWPVLAVAVVALGLLLGYVVFS</sequence>
<dbReference type="SUPFAM" id="SSF55961">
    <property type="entry name" value="Bet v1-like"/>
    <property type="match status" value="1"/>
</dbReference>
<dbReference type="InterPro" id="IPR023393">
    <property type="entry name" value="START-like_dom_sf"/>
</dbReference>
<feature type="region of interest" description="Disordered" evidence="1">
    <location>
        <begin position="153"/>
        <end position="179"/>
    </location>
</feature>